<dbReference type="PROSITE" id="PS00211">
    <property type="entry name" value="ABC_TRANSPORTER_1"/>
    <property type="match status" value="1"/>
</dbReference>
<dbReference type="PROSITE" id="PS50893">
    <property type="entry name" value="ABC_TRANSPORTER_2"/>
    <property type="match status" value="1"/>
</dbReference>
<dbReference type="PANTHER" id="PTHR43776:SF7">
    <property type="entry name" value="D,D-DIPEPTIDE TRANSPORT ATP-BINDING PROTEIN DDPF-RELATED"/>
    <property type="match status" value="1"/>
</dbReference>
<dbReference type="Pfam" id="PF00005">
    <property type="entry name" value="ABC_tran"/>
    <property type="match status" value="1"/>
</dbReference>
<dbReference type="SUPFAM" id="SSF52540">
    <property type="entry name" value="P-loop containing nucleoside triphosphate hydrolases"/>
    <property type="match status" value="1"/>
</dbReference>
<keyword evidence="3" id="KW-0547">Nucleotide-binding</keyword>
<evidence type="ECO:0000313" key="6">
    <source>
        <dbReference type="EMBL" id="MBE1581775.1"/>
    </source>
</evidence>
<dbReference type="InterPro" id="IPR027417">
    <property type="entry name" value="P-loop_NTPase"/>
</dbReference>
<keyword evidence="7" id="KW-1185">Reference proteome</keyword>
<sequence length="341" mass="37337">MNDPAQNADTADIAVVDHVTKHYPLSRNGFGRRPHVHSVDDVSLTIRTGEVLGLVGESGSGKSTLARLLLGLVPVDSGRIEVDRLRVGKLRGARLRQLRRSAQLVFQDPHSALDPRMTLRESLLAPLEQHRVGTPQERLRRVATALTEVGLDHGFLERRPGDCSGGQLQRVVIARALLLEPKLLVCDEPVSALDASVQATILNLLVDLRRSRGLSMLFISHDLRVVEFLADRVAVLYLGQIVEMATHDDIFAGALHPYTLALLHSGRGHRIVAGAQDQLKGEPPSPVSPPPGCRFNTRCPLATDRCRAEQPDLVDIGNGHHVRCHRSAESRSHLVVEEIPA</sequence>
<evidence type="ECO:0000256" key="3">
    <source>
        <dbReference type="ARBA" id="ARBA00022741"/>
    </source>
</evidence>
<comment type="similarity">
    <text evidence="1">Belongs to the ABC transporter superfamily.</text>
</comment>
<dbReference type="GO" id="GO:0005524">
    <property type="term" value="F:ATP binding"/>
    <property type="evidence" value="ECO:0007669"/>
    <property type="project" value="UniProtKB-KW"/>
</dbReference>
<evidence type="ECO:0000259" key="5">
    <source>
        <dbReference type="PROSITE" id="PS50893"/>
    </source>
</evidence>
<feature type="domain" description="ABC transporter" evidence="5">
    <location>
        <begin position="14"/>
        <end position="263"/>
    </location>
</feature>
<keyword evidence="2" id="KW-0813">Transport</keyword>
<evidence type="ECO:0000313" key="7">
    <source>
        <dbReference type="Proteomes" id="UP000633509"/>
    </source>
</evidence>
<comment type="caution">
    <text evidence="6">The sequence shown here is derived from an EMBL/GenBank/DDBJ whole genome shotgun (WGS) entry which is preliminary data.</text>
</comment>
<evidence type="ECO:0000256" key="1">
    <source>
        <dbReference type="ARBA" id="ARBA00005417"/>
    </source>
</evidence>
<dbReference type="InterPro" id="IPR003439">
    <property type="entry name" value="ABC_transporter-like_ATP-bd"/>
</dbReference>
<dbReference type="EMBL" id="JADBEK010000001">
    <property type="protein sequence ID" value="MBE1581775.1"/>
    <property type="molecule type" value="Genomic_DNA"/>
</dbReference>
<reference evidence="6 7" key="1">
    <citation type="submission" date="2020-10" db="EMBL/GenBank/DDBJ databases">
        <title>Sequencing the genomes of 1000 actinobacteria strains.</title>
        <authorList>
            <person name="Klenk H.-P."/>
        </authorList>
    </citation>
    <scope>NUCLEOTIDE SEQUENCE [LARGE SCALE GENOMIC DNA]</scope>
    <source>
        <strain evidence="6 7">DSM 43173</strain>
    </source>
</reference>
<dbReference type="NCBIfam" id="TIGR01727">
    <property type="entry name" value="oligo_HPY"/>
    <property type="match status" value="1"/>
</dbReference>
<proteinExistence type="inferred from homology"/>
<dbReference type="CDD" id="cd03257">
    <property type="entry name" value="ABC_NikE_OppD_transporters"/>
    <property type="match status" value="1"/>
</dbReference>
<dbReference type="RefSeq" id="WP_192783176.1">
    <property type="nucleotide sequence ID" value="NZ_JADBEK010000001.1"/>
</dbReference>
<organism evidence="6 7">
    <name type="scientific">Nonomuraea angiospora</name>
    <dbReference type="NCBI Taxonomy" id="46172"/>
    <lineage>
        <taxon>Bacteria</taxon>
        <taxon>Bacillati</taxon>
        <taxon>Actinomycetota</taxon>
        <taxon>Actinomycetes</taxon>
        <taxon>Streptosporangiales</taxon>
        <taxon>Streptosporangiaceae</taxon>
        <taxon>Nonomuraea</taxon>
    </lineage>
</organism>
<dbReference type="InterPro" id="IPR050319">
    <property type="entry name" value="ABC_transp_ATP-bind"/>
</dbReference>
<gene>
    <name evidence="6" type="ORF">H4W80_000033</name>
</gene>
<keyword evidence="4 6" id="KW-0067">ATP-binding</keyword>
<dbReference type="InterPro" id="IPR003593">
    <property type="entry name" value="AAA+_ATPase"/>
</dbReference>
<dbReference type="InterPro" id="IPR013563">
    <property type="entry name" value="Oligopep_ABC_C"/>
</dbReference>
<protein>
    <submittedName>
        <fullName evidence="6">Peptide/nickel transport system ATP-binding protein</fullName>
    </submittedName>
</protein>
<dbReference type="Gene3D" id="3.40.50.300">
    <property type="entry name" value="P-loop containing nucleotide triphosphate hydrolases"/>
    <property type="match status" value="1"/>
</dbReference>
<dbReference type="PANTHER" id="PTHR43776">
    <property type="entry name" value="TRANSPORT ATP-BINDING PROTEIN"/>
    <property type="match status" value="1"/>
</dbReference>
<name>A0ABR9LMU5_9ACTN</name>
<evidence type="ECO:0000256" key="4">
    <source>
        <dbReference type="ARBA" id="ARBA00022840"/>
    </source>
</evidence>
<dbReference type="Proteomes" id="UP000633509">
    <property type="component" value="Unassembled WGS sequence"/>
</dbReference>
<accession>A0ABR9LMU5</accession>
<dbReference type="SMART" id="SM00382">
    <property type="entry name" value="AAA"/>
    <property type="match status" value="1"/>
</dbReference>
<dbReference type="Pfam" id="PF08352">
    <property type="entry name" value="oligo_HPY"/>
    <property type="match status" value="1"/>
</dbReference>
<dbReference type="InterPro" id="IPR017871">
    <property type="entry name" value="ABC_transporter-like_CS"/>
</dbReference>
<evidence type="ECO:0000256" key="2">
    <source>
        <dbReference type="ARBA" id="ARBA00022448"/>
    </source>
</evidence>